<evidence type="ECO:0000313" key="2">
    <source>
        <dbReference type="EMBL" id="KZT61656.1"/>
    </source>
</evidence>
<sequence>MSTNFAAFPGEICTVLTQTAKPGKAEELVAELNLLKASADSAAEPGTLQFDILRAGDKFCVVEKYANAAAIYAHTNRPPYKNLKLKIGDLVVEGSTSLTFWEPAESAEVPVGSGSHLH</sequence>
<dbReference type="Proteomes" id="UP000076842">
    <property type="component" value="Unassembled WGS sequence"/>
</dbReference>
<dbReference type="SUPFAM" id="SSF54909">
    <property type="entry name" value="Dimeric alpha+beta barrel"/>
    <property type="match status" value="1"/>
</dbReference>
<dbReference type="InterPro" id="IPR007138">
    <property type="entry name" value="ABM_dom"/>
</dbReference>
<evidence type="ECO:0000313" key="3">
    <source>
        <dbReference type="Proteomes" id="UP000076842"/>
    </source>
</evidence>
<protein>
    <recommendedName>
        <fullName evidence="1">ABM domain-containing protein</fullName>
    </recommendedName>
</protein>
<dbReference type="Pfam" id="PF03992">
    <property type="entry name" value="ABM"/>
    <property type="match status" value="1"/>
</dbReference>
<accession>A0A165JCF2</accession>
<reference evidence="2 3" key="1">
    <citation type="journal article" date="2016" name="Mol. Biol. Evol.">
        <title>Comparative Genomics of Early-Diverging Mushroom-Forming Fungi Provides Insights into the Origins of Lignocellulose Decay Capabilities.</title>
        <authorList>
            <person name="Nagy L.G."/>
            <person name="Riley R."/>
            <person name="Tritt A."/>
            <person name="Adam C."/>
            <person name="Daum C."/>
            <person name="Floudas D."/>
            <person name="Sun H."/>
            <person name="Yadav J.S."/>
            <person name="Pangilinan J."/>
            <person name="Larsson K.H."/>
            <person name="Matsuura K."/>
            <person name="Barry K."/>
            <person name="Labutti K."/>
            <person name="Kuo R."/>
            <person name="Ohm R.A."/>
            <person name="Bhattacharya S.S."/>
            <person name="Shirouzu T."/>
            <person name="Yoshinaga Y."/>
            <person name="Martin F.M."/>
            <person name="Grigoriev I.V."/>
            <person name="Hibbett D.S."/>
        </authorList>
    </citation>
    <scope>NUCLEOTIDE SEQUENCE [LARGE SCALE GENOMIC DNA]</scope>
    <source>
        <strain evidence="2 3">HHB12733</strain>
    </source>
</reference>
<name>A0A165JCF2_9BASI</name>
<feature type="domain" description="ABM" evidence="1">
    <location>
        <begin position="16"/>
        <end position="82"/>
    </location>
</feature>
<dbReference type="OrthoDB" id="10011777at2759"/>
<dbReference type="EMBL" id="KV423921">
    <property type="protein sequence ID" value="KZT61656.1"/>
    <property type="molecule type" value="Genomic_DNA"/>
</dbReference>
<proteinExistence type="predicted"/>
<organism evidence="2 3">
    <name type="scientific">Calocera cornea HHB12733</name>
    <dbReference type="NCBI Taxonomy" id="1353952"/>
    <lineage>
        <taxon>Eukaryota</taxon>
        <taxon>Fungi</taxon>
        <taxon>Dikarya</taxon>
        <taxon>Basidiomycota</taxon>
        <taxon>Agaricomycotina</taxon>
        <taxon>Dacrymycetes</taxon>
        <taxon>Dacrymycetales</taxon>
        <taxon>Dacrymycetaceae</taxon>
        <taxon>Calocera</taxon>
    </lineage>
</organism>
<dbReference type="InterPro" id="IPR011008">
    <property type="entry name" value="Dimeric_a/b-barrel"/>
</dbReference>
<evidence type="ECO:0000259" key="1">
    <source>
        <dbReference type="Pfam" id="PF03992"/>
    </source>
</evidence>
<dbReference type="InParanoid" id="A0A165JCF2"/>
<dbReference type="AlphaFoldDB" id="A0A165JCF2"/>
<dbReference type="Gene3D" id="3.30.70.100">
    <property type="match status" value="1"/>
</dbReference>
<keyword evidence="3" id="KW-1185">Reference proteome</keyword>
<gene>
    <name evidence="2" type="ORF">CALCODRAFT_479694</name>
</gene>